<accession>A0A3M6Z4Y9</accession>
<feature type="compositionally biased region" description="Polar residues" evidence="8">
    <location>
        <begin position="1"/>
        <end position="20"/>
    </location>
</feature>
<dbReference type="GO" id="GO:0015250">
    <property type="term" value="F:water channel activity"/>
    <property type="evidence" value="ECO:0007669"/>
    <property type="project" value="TreeGrafter"/>
</dbReference>
<evidence type="ECO:0008006" key="18">
    <source>
        <dbReference type="Google" id="ProtNLM"/>
    </source>
</evidence>
<dbReference type="OrthoDB" id="3222at2759"/>
<dbReference type="Gene3D" id="1.20.1080.10">
    <property type="entry name" value="Glycerol uptake facilitator protein"/>
    <property type="match status" value="1"/>
</dbReference>
<proteinExistence type="inferred from homology"/>
<evidence type="ECO:0000313" key="14">
    <source>
        <dbReference type="Proteomes" id="UP000271337"/>
    </source>
</evidence>
<keyword evidence="5 9" id="KW-1133">Transmembrane helix</keyword>
<dbReference type="Proteomes" id="UP000271337">
    <property type="component" value="Unassembled WGS sequence"/>
</dbReference>
<evidence type="ECO:0000256" key="9">
    <source>
        <dbReference type="SAM" id="Phobius"/>
    </source>
</evidence>
<feature type="transmembrane region" description="Helical" evidence="9">
    <location>
        <begin position="414"/>
        <end position="434"/>
    </location>
</feature>
<evidence type="ECO:0000313" key="12">
    <source>
        <dbReference type="EMBL" id="RMY10425.1"/>
    </source>
</evidence>
<dbReference type="EMBL" id="QWIL01000938">
    <property type="protein sequence ID" value="RMY10425.1"/>
    <property type="molecule type" value="Genomic_DNA"/>
</dbReference>
<feature type="region of interest" description="Disordered" evidence="8">
    <location>
        <begin position="1"/>
        <end position="169"/>
    </location>
</feature>
<evidence type="ECO:0000256" key="5">
    <source>
        <dbReference type="ARBA" id="ARBA00022989"/>
    </source>
</evidence>
<evidence type="ECO:0000313" key="16">
    <source>
        <dbReference type="Proteomes" id="UP000281245"/>
    </source>
</evidence>
<evidence type="ECO:0000256" key="8">
    <source>
        <dbReference type="SAM" id="MobiDB-lite"/>
    </source>
</evidence>
<evidence type="ECO:0000256" key="2">
    <source>
        <dbReference type="ARBA" id="ARBA00006175"/>
    </source>
</evidence>
<evidence type="ECO:0000313" key="13">
    <source>
        <dbReference type="EMBL" id="RMY34851.1"/>
    </source>
</evidence>
<dbReference type="PANTHER" id="PTHR43829">
    <property type="entry name" value="AQUAPORIN OR AQUAGLYCEROPORIN RELATED"/>
    <property type="match status" value="1"/>
</dbReference>
<protein>
    <recommendedName>
        <fullName evidence="18">Aquaporin</fullName>
    </recommendedName>
</protein>
<feature type="transmembrane region" description="Helical" evidence="9">
    <location>
        <begin position="326"/>
        <end position="350"/>
    </location>
</feature>
<dbReference type="EMBL" id="QWIM01000420">
    <property type="protein sequence ID" value="RMY34851.1"/>
    <property type="molecule type" value="Genomic_DNA"/>
</dbReference>
<dbReference type="AlphaFoldDB" id="A0A3M6Z4Y9"/>
<reference evidence="14 15" key="1">
    <citation type="journal article" date="2018" name="BMC Genomics">
        <title>Genomic evidence for intraspecific hybridization in a clonal and extremely halotolerant yeast.</title>
        <authorList>
            <person name="Gostincar C."/>
            <person name="Stajich J.E."/>
            <person name="Zupancic J."/>
            <person name="Zalar P."/>
            <person name="Gunde-Cimerman N."/>
        </authorList>
    </citation>
    <scope>NUCLEOTIDE SEQUENCE [LARGE SCALE GENOMIC DNA]</scope>
    <source>
        <strain evidence="13 15">EXF-6651</strain>
        <strain evidence="11 17">EXF-6654</strain>
        <strain evidence="10 16">EXF-6656</strain>
        <strain evidence="12 14">EXF-6669</strain>
    </source>
</reference>
<dbReference type="GO" id="GO:0015254">
    <property type="term" value="F:glycerol channel activity"/>
    <property type="evidence" value="ECO:0007669"/>
    <property type="project" value="TreeGrafter"/>
</dbReference>
<dbReference type="EMBL" id="QWIK01001204">
    <property type="protein sequence ID" value="RMX96624.1"/>
    <property type="molecule type" value="Genomic_DNA"/>
</dbReference>
<dbReference type="PRINTS" id="PR00783">
    <property type="entry name" value="MINTRINSICP"/>
</dbReference>
<dbReference type="Proteomes" id="UP000282582">
    <property type="component" value="Unassembled WGS sequence"/>
</dbReference>
<dbReference type="Pfam" id="PF00230">
    <property type="entry name" value="MIP"/>
    <property type="match status" value="1"/>
</dbReference>
<dbReference type="Proteomes" id="UP000281245">
    <property type="component" value="Unassembled WGS sequence"/>
</dbReference>
<comment type="subcellular location">
    <subcellularLocation>
        <location evidence="1">Membrane</location>
        <topology evidence="1">Multi-pass membrane protein</topology>
    </subcellularLocation>
</comment>
<comment type="similarity">
    <text evidence="2 7">Belongs to the MIP/aquaporin (TC 1.A.8) family.</text>
</comment>
<evidence type="ECO:0000256" key="6">
    <source>
        <dbReference type="ARBA" id="ARBA00023136"/>
    </source>
</evidence>
<keyword evidence="3 7" id="KW-0813">Transport</keyword>
<feature type="compositionally biased region" description="Acidic residues" evidence="8">
    <location>
        <begin position="124"/>
        <end position="135"/>
    </location>
</feature>
<dbReference type="Proteomes" id="UP000276864">
    <property type="component" value="Unassembled WGS sequence"/>
</dbReference>
<feature type="compositionally biased region" description="Polar residues" evidence="8">
    <location>
        <begin position="53"/>
        <end position="68"/>
    </location>
</feature>
<dbReference type="VEuPathDB" id="FungiDB:BTJ68_00044"/>
<organism evidence="12 14">
    <name type="scientific">Hortaea werneckii</name>
    <name type="common">Black yeast</name>
    <name type="synonym">Cladosporium werneckii</name>
    <dbReference type="NCBI Taxonomy" id="91943"/>
    <lineage>
        <taxon>Eukaryota</taxon>
        <taxon>Fungi</taxon>
        <taxon>Dikarya</taxon>
        <taxon>Ascomycota</taxon>
        <taxon>Pezizomycotina</taxon>
        <taxon>Dothideomycetes</taxon>
        <taxon>Dothideomycetidae</taxon>
        <taxon>Mycosphaerellales</taxon>
        <taxon>Teratosphaeriaceae</taxon>
        <taxon>Hortaea</taxon>
    </lineage>
</organism>
<evidence type="ECO:0000313" key="15">
    <source>
        <dbReference type="Proteomes" id="UP000276864"/>
    </source>
</evidence>
<dbReference type="PANTHER" id="PTHR43829:SF24">
    <property type="entry name" value="MIP AQUAPORIN (EUROFUNG)"/>
    <property type="match status" value="1"/>
</dbReference>
<feature type="transmembrane region" description="Helical" evidence="9">
    <location>
        <begin position="202"/>
        <end position="224"/>
    </location>
</feature>
<evidence type="ECO:0000313" key="10">
    <source>
        <dbReference type="EMBL" id="RMX76751.1"/>
    </source>
</evidence>
<sequence length="495" mass="54480">MPSATPQPTRQIARQSTRTRVNQRRNEGINLAGPQPQRPRLDPHNTYYEPGYKQQNPWTQEEGQNSDFSLAGTFPHKVRWQKPHNSDRKVEIAEDEEKGEAEPAPQVSAANEQGDQQGPYYGGEDSEDTAVDEDDCKFADEEVESHSSSGRSTPKKRRLDAFAPNHTPAGAVVERSDTKELPPSERPFNEWARLRIKFHRPLAEFLGALIFTLIGCGGDLAVVTSQQNAGTLYSTYWNWGFGIMFAIYVAGGGSGGFINPALTVMLSLFRGFPARRIPIYILAQVTGCFVGALLAVGIYLDHIYHLDGGLIPDSTGLYLYTQPKPWVSATTTFFTEFLGTAVLGCCILALGDSGNSPPGAGMHAFVIGLLVQVLVMSFGYTTHGCFNPARDLGPRLAAMAAGYPTSLFTASNNYWIWGAWGAPMCGALAGALMYDLCIFRGGESPVNFSYTRYKLEGRKGLRAWLRTLGRDKEVKESERKIEEGIAHERRHGSML</sequence>
<dbReference type="GO" id="GO:0005886">
    <property type="term" value="C:plasma membrane"/>
    <property type="evidence" value="ECO:0007669"/>
    <property type="project" value="TreeGrafter"/>
</dbReference>
<feature type="transmembrane region" description="Helical" evidence="9">
    <location>
        <begin position="362"/>
        <end position="380"/>
    </location>
</feature>
<dbReference type="EMBL" id="QWIJ01001058">
    <property type="protein sequence ID" value="RMX76751.1"/>
    <property type="molecule type" value="Genomic_DNA"/>
</dbReference>
<keyword evidence="6 9" id="KW-0472">Membrane</keyword>
<comment type="caution">
    <text evidence="12">The sequence shown here is derived from an EMBL/GenBank/DDBJ whole genome shotgun (WGS) entry which is preliminary data.</text>
</comment>
<feature type="transmembrane region" description="Helical" evidence="9">
    <location>
        <begin position="236"/>
        <end position="258"/>
    </location>
</feature>
<evidence type="ECO:0000313" key="17">
    <source>
        <dbReference type="Proteomes" id="UP000282582"/>
    </source>
</evidence>
<evidence type="ECO:0000256" key="7">
    <source>
        <dbReference type="RuleBase" id="RU000477"/>
    </source>
</evidence>
<evidence type="ECO:0000256" key="3">
    <source>
        <dbReference type="ARBA" id="ARBA00022448"/>
    </source>
</evidence>
<gene>
    <name evidence="13" type="ORF">D0866_04992</name>
    <name evidence="12" type="ORF">D0867_08403</name>
    <name evidence="11" type="ORF">D0868_11081</name>
    <name evidence="10" type="ORF">D0869_10438</name>
</gene>
<keyword evidence="4 7" id="KW-0812">Transmembrane</keyword>
<dbReference type="SUPFAM" id="SSF81338">
    <property type="entry name" value="Aquaporin-like"/>
    <property type="match status" value="1"/>
</dbReference>
<evidence type="ECO:0000313" key="11">
    <source>
        <dbReference type="EMBL" id="RMX96624.1"/>
    </source>
</evidence>
<evidence type="ECO:0000256" key="4">
    <source>
        <dbReference type="ARBA" id="ARBA00022692"/>
    </source>
</evidence>
<feature type="transmembrane region" description="Helical" evidence="9">
    <location>
        <begin position="279"/>
        <end position="300"/>
    </location>
</feature>
<dbReference type="InterPro" id="IPR000425">
    <property type="entry name" value="MIP"/>
</dbReference>
<dbReference type="CDD" id="cd00333">
    <property type="entry name" value="MIP"/>
    <property type="match status" value="1"/>
</dbReference>
<dbReference type="InterPro" id="IPR023271">
    <property type="entry name" value="Aquaporin-like"/>
</dbReference>
<dbReference type="InterPro" id="IPR050363">
    <property type="entry name" value="MIP/Aquaporin"/>
</dbReference>
<evidence type="ECO:0000256" key="1">
    <source>
        <dbReference type="ARBA" id="ARBA00004141"/>
    </source>
</evidence>
<name>A0A3M6Z4Y9_HORWE</name>